<organism evidence="2 3">
    <name type="scientific">Petrolisthes manimaculis</name>
    <dbReference type="NCBI Taxonomy" id="1843537"/>
    <lineage>
        <taxon>Eukaryota</taxon>
        <taxon>Metazoa</taxon>
        <taxon>Ecdysozoa</taxon>
        <taxon>Arthropoda</taxon>
        <taxon>Crustacea</taxon>
        <taxon>Multicrustacea</taxon>
        <taxon>Malacostraca</taxon>
        <taxon>Eumalacostraca</taxon>
        <taxon>Eucarida</taxon>
        <taxon>Decapoda</taxon>
        <taxon>Pleocyemata</taxon>
        <taxon>Anomura</taxon>
        <taxon>Galatheoidea</taxon>
        <taxon>Porcellanidae</taxon>
        <taxon>Petrolisthes</taxon>
    </lineage>
</organism>
<dbReference type="AlphaFoldDB" id="A0AAE1U6G7"/>
<feature type="compositionally biased region" description="Gly residues" evidence="1">
    <location>
        <begin position="59"/>
        <end position="68"/>
    </location>
</feature>
<evidence type="ECO:0000256" key="1">
    <source>
        <dbReference type="SAM" id="MobiDB-lite"/>
    </source>
</evidence>
<gene>
    <name evidence="2" type="ORF">Pmani_016351</name>
</gene>
<proteinExistence type="predicted"/>
<dbReference type="Proteomes" id="UP001292094">
    <property type="component" value="Unassembled WGS sequence"/>
</dbReference>
<protein>
    <submittedName>
        <fullName evidence="2">Uncharacterized protein</fullName>
    </submittedName>
</protein>
<comment type="caution">
    <text evidence="2">The sequence shown here is derived from an EMBL/GenBank/DDBJ whole genome shotgun (WGS) entry which is preliminary data.</text>
</comment>
<reference evidence="2" key="1">
    <citation type="submission" date="2023-11" db="EMBL/GenBank/DDBJ databases">
        <title>Genome assemblies of two species of porcelain crab, Petrolisthes cinctipes and Petrolisthes manimaculis (Anomura: Porcellanidae).</title>
        <authorList>
            <person name="Angst P."/>
        </authorList>
    </citation>
    <scope>NUCLEOTIDE SEQUENCE</scope>
    <source>
        <strain evidence="2">PB745_02</strain>
        <tissue evidence="2">Gill</tissue>
    </source>
</reference>
<evidence type="ECO:0000313" key="3">
    <source>
        <dbReference type="Proteomes" id="UP001292094"/>
    </source>
</evidence>
<sequence>MGSPSARVGASPSHRAVYVGSAAKGSVRSGEVGVWNSVAASTGSGGVDGAQAPDNTGTTDGGAVGGSEGAVADGAAGQTPDMVSGEASAADGAVQRKKRKRDRKKK</sequence>
<dbReference type="EMBL" id="JAWZYT010001435">
    <property type="protein sequence ID" value="KAK4312198.1"/>
    <property type="molecule type" value="Genomic_DNA"/>
</dbReference>
<keyword evidence="3" id="KW-1185">Reference proteome</keyword>
<feature type="region of interest" description="Disordered" evidence="1">
    <location>
        <begin position="38"/>
        <end position="106"/>
    </location>
</feature>
<feature type="compositionally biased region" description="Basic residues" evidence="1">
    <location>
        <begin position="95"/>
        <end position="106"/>
    </location>
</feature>
<accession>A0AAE1U6G7</accession>
<name>A0AAE1U6G7_9EUCA</name>
<evidence type="ECO:0000313" key="2">
    <source>
        <dbReference type="EMBL" id="KAK4312198.1"/>
    </source>
</evidence>